<reference evidence="3 4" key="1">
    <citation type="journal article" date="2019" name="Int. J. Syst. Evol. Microbiol.">
        <title>The Global Catalogue of Microorganisms (GCM) 10K type strain sequencing project: providing services to taxonomists for standard genome sequencing and annotation.</title>
        <authorList>
            <consortium name="The Broad Institute Genomics Platform"/>
            <consortium name="The Broad Institute Genome Sequencing Center for Infectious Disease"/>
            <person name="Wu L."/>
            <person name="Ma J."/>
        </authorList>
    </citation>
    <scope>NUCLEOTIDE SEQUENCE [LARGE SCALE GENOMIC DNA]</scope>
    <source>
        <strain evidence="3 4">IBRC-M 10256</strain>
    </source>
</reference>
<sequence>MSSRDRDPSDDPVATGVVGRLVRGDVAWPRVLLGAVLVALVVALLALGATSTSAFGIYNPAWDGTSEFRQSVAAEEGTDLTVVRDAAAYDSLDPDETVAFVSAPDESYTGDDAARVREFVETGGTLVVSENFASPGNDLLSAVGAESRVDGRLLRDERAYANGPAMPIATNVTDSAATGGASQLSLNYATAVDPGSNATVLARTSPYAYLGDADANLSAVELDSYPVAAVESVGEGSVVTVGDPSIAINAMIDEPDNRAFLTGLSDDADTVVVDVSHAERLPPLRAAVLTIRASPALGLGLGLVGIAAIAGAATRRPWLWLRSRLPSRRRPSADAADRALSAVGDEEAIAAARAEALRERHPDWDAERVQRVITALNRTRRNERDDE</sequence>
<organism evidence="3 4">
    <name type="scientific">Halovivax cerinus</name>
    <dbReference type="NCBI Taxonomy" id="1487865"/>
    <lineage>
        <taxon>Archaea</taxon>
        <taxon>Methanobacteriati</taxon>
        <taxon>Methanobacteriota</taxon>
        <taxon>Stenosarchaea group</taxon>
        <taxon>Halobacteria</taxon>
        <taxon>Halobacteriales</taxon>
        <taxon>Natrialbaceae</taxon>
        <taxon>Halovivax</taxon>
    </lineage>
</organism>
<feature type="transmembrane region" description="Helical" evidence="1">
    <location>
        <begin position="31"/>
        <end position="49"/>
    </location>
</feature>
<keyword evidence="4" id="KW-1185">Reference proteome</keyword>
<dbReference type="GeneID" id="73902616"/>
<dbReference type="InterPro" id="IPR025646">
    <property type="entry name" value="DUF4350"/>
</dbReference>
<evidence type="ECO:0000256" key="1">
    <source>
        <dbReference type="SAM" id="Phobius"/>
    </source>
</evidence>
<feature type="domain" description="DUF4350" evidence="2">
    <location>
        <begin position="58"/>
        <end position="264"/>
    </location>
</feature>
<feature type="transmembrane region" description="Helical" evidence="1">
    <location>
        <begin position="296"/>
        <end position="314"/>
    </location>
</feature>
<dbReference type="EMBL" id="JBHSAQ010000010">
    <property type="protein sequence ID" value="MFC3959116.1"/>
    <property type="molecule type" value="Genomic_DNA"/>
</dbReference>
<dbReference type="Proteomes" id="UP001595846">
    <property type="component" value="Unassembled WGS sequence"/>
</dbReference>
<evidence type="ECO:0000313" key="4">
    <source>
        <dbReference type="Proteomes" id="UP001595846"/>
    </source>
</evidence>
<keyword evidence="1" id="KW-0472">Membrane</keyword>
<dbReference type="Pfam" id="PF14258">
    <property type="entry name" value="DUF4350"/>
    <property type="match status" value="1"/>
</dbReference>
<accession>A0ABD5NQ25</accession>
<evidence type="ECO:0000259" key="2">
    <source>
        <dbReference type="Pfam" id="PF14258"/>
    </source>
</evidence>
<protein>
    <submittedName>
        <fullName evidence="3">DUF4350 domain-containing protein</fullName>
    </submittedName>
</protein>
<gene>
    <name evidence="3" type="ORF">ACFOUR_12150</name>
</gene>
<dbReference type="AlphaFoldDB" id="A0ABD5NQ25"/>
<keyword evidence="1" id="KW-1133">Transmembrane helix</keyword>
<comment type="caution">
    <text evidence="3">The sequence shown here is derived from an EMBL/GenBank/DDBJ whole genome shotgun (WGS) entry which is preliminary data.</text>
</comment>
<dbReference type="RefSeq" id="WP_256533486.1">
    <property type="nucleotide sequence ID" value="NZ_CP101824.1"/>
</dbReference>
<evidence type="ECO:0000313" key="3">
    <source>
        <dbReference type="EMBL" id="MFC3959116.1"/>
    </source>
</evidence>
<proteinExistence type="predicted"/>
<keyword evidence="1" id="KW-0812">Transmembrane</keyword>
<name>A0ABD5NQ25_9EURY</name>